<evidence type="ECO:0000313" key="1">
    <source>
        <dbReference type="EMBL" id="MFD2920932.1"/>
    </source>
</evidence>
<dbReference type="RefSeq" id="WP_386100248.1">
    <property type="nucleotide sequence ID" value="NZ_JBHUOZ010000003.1"/>
</dbReference>
<protein>
    <submittedName>
        <fullName evidence="1">Uncharacterized protein</fullName>
    </submittedName>
</protein>
<name>A0ABW6A6P5_9BACT</name>
<organism evidence="1 2">
    <name type="scientific">Terrimonas rubra</name>
    <dbReference type="NCBI Taxonomy" id="1035890"/>
    <lineage>
        <taxon>Bacteria</taxon>
        <taxon>Pseudomonadati</taxon>
        <taxon>Bacteroidota</taxon>
        <taxon>Chitinophagia</taxon>
        <taxon>Chitinophagales</taxon>
        <taxon>Chitinophagaceae</taxon>
        <taxon>Terrimonas</taxon>
    </lineage>
</organism>
<keyword evidence="2" id="KW-1185">Reference proteome</keyword>
<dbReference type="EMBL" id="JBHUOZ010000003">
    <property type="protein sequence ID" value="MFD2920932.1"/>
    <property type="molecule type" value="Genomic_DNA"/>
</dbReference>
<comment type="caution">
    <text evidence="1">The sequence shown here is derived from an EMBL/GenBank/DDBJ whole genome shotgun (WGS) entry which is preliminary data.</text>
</comment>
<dbReference type="Proteomes" id="UP001597511">
    <property type="component" value="Unassembled WGS sequence"/>
</dbReference>
<reference evidence="2" key="1">
    <citation type="journal article" date="2019" name="Int. J. Syst. Evol. Microbiol.">
        <title>The Global Catalogue of Microorganisms (GCM) 10K type strain sequencing project: providing services to taxonomists for standard genome sequencing and annotation.</title>
        <authorList>
            <consortium name="The Broad Institute Genomics Platform"/>
            <consortium name="The Broad Institute Genome Sequencing Center for Infectious Disease"/>
            <person name="Wu L."/>
            <person name="Ma J."/>
        </authorList>
    </citation>
    <scope>NUCLEOTIDE SEQUENCE [LARGE SCALE GENOMIC DNA]</scope>
    <source>
        <strain evidence="2">KCTC 23299</strain>
    </source>
</reference>
<proteinExistence type="predicted"/>
<evidence type="ECO:0000313" key="2">
    <source>
        <dbReference type="Proteomes" id="UP001597511"/>
    </source>
</evidence>
<gene>
    <name evidence="1" type="ORF">ACFS6H_14505</name>
</gene>
<sequence length="83" mass="9666">MRGHFEHTFRFRNGNFELIGFSMVNANGIGEMTTTDFNLSTGIRAEKTERSDNGKILSNTRKKIWIRPLPKLQDLVPMENEFY</sequence>
<accession>A0ABW6A6P5</accession>